<dbReference type="Proteomes" id="UP000237230">
    <property type="component" value="Unassembled WGS sequence"/>
</dbReference>
<dbReference type="OrthoDB" id="7010510at2"/>
<keyword evidence="1" id="KW-0472">Membrane</keyword>
<dbReference type="EMBL" id="MINH01000021">
    <property type="protein sequence ID" value="POG05519.1"/>
    <property type="molecule type" value="Genomic_DNA"/>
</dbReference>
<protein>
    <submittedName>
        <fullName evidence="2">Uncharacterized protein</fullName>
    </submittedName>
</protein>
<sequence>MPNIWLKLSGVLGAWFVSAVVLLIAPILFFPFTLIGWLAFGFASPAAVYFFIYDKDHMAVVGVLLMLLLAWKEGFKASLSDAAALAKYEYETDNPGWLERYYLRRNRDLVEAYWRVYNFEVAEDSLEEYLKKYMPEVYRHHTQGLSFLPDWPIFQHVSGHVRSGHIRNTRNGPVAVRSHHVSGHTRTRRR</sequence>
<accession>A0A2S3WVV6</accession>
<reference evidence="2 3" key="2">
    <citation type="submission" date="2018-03" db="EMBL/GenBank/DDBJ databases">
        <title>Draft genome of Pseudomonas putida strain KH-21-114.</title>
        <authorList>
            <person name="Yoshizawa S."/>
            <person name="Khan N.H."/>
            <person name="Nishimura M."/>
            <person name="Chiura H.X."/>
            <person name="Ogura Y."/>
            <person name="Hayashi T."/>
            <person name="Kogure K."/>
        </authorList>
    </citation>
    <scope>NUCLEOTIDE SEQUENCE [LARGE SCALE GENOMIC DNA]</scope>
    <source>
        <strain evidence="2 3">KH-21-114</strain>
    </source>
</reference>
<evidence type="ECO:0000313" key="3">
    <source>
        <dbReference type="Proteomes" id="UP000237230"/>
    </source>
</evidence>
<proteinExistence type="predicted"/>
<organism evidence="2 3">
    <name type="scientific">Pseudomonas putida</name>
    <name type="common">Arthrobacter siderocapsulatus</name>
    <dbReference type="NCBI Taxonomy" id="303"/>
    <lineage>
        <taxon>Bacteria</taxon>
        <taxon>Pseudomonadati</taxon>
        <taxon>Pseudomonadota</taxon>
        <taxon>Gammaproteobacteria</taxon>
        <taxon>Pseudomonadales</taxon>
        <taxon>Pseudomonadaceae</taxon>
        <taxon>Pseudomonas</taxon>
    </lineage>
</organism>
<dbReference type="AlphaFoldDB" id="A0A2S3WVV6"/>
<feature type="transmembrane region" description="Helical" evidence="1">
    <location>
        <begin position="12"/>
        <end position="40"/>
    </location>
</feature>
<evidence type="ECO:0000256" key="1">
    <source>
        <dbReference type="SAM" id="Phobius"/>
    </source>
</evidence>
<keyword evidence="1" id="KW-0812">Transmembrane</keyword>
<gene>
    <name evidence="2" type="ORF">BGP84_21840</name>
</gene>
<keyword evidence="1" id="KW-1133">Transmembrane helix</keyword>
<reference evidence="2 3" key="1">
    <citation type="submission" date="2016-08" db="EMBL/GenBank/DDBJ databases">
        <authorList>
            <person name="Seilhamer J.J."/>
        </authorList>
    </citation>
    <scope>NUCLEOTIDE SEQUENCE [LARGE SCALE GENOMIC DNA]</scope>
    <source>
        <strain evidence="2 3">KH-21-114</strain>
    </source>
</reference>
<comment type="caution">
    <text evidence="2">The sequence shown here is derived from an EMBL/GenBank/DDBJ whole genome shotgun (WGS) entry which is preliminary data.</text>
</comment>
<name>A0A2S3WVV6_PSEPU</name>
<dbReference type="RefSeq" id="WP_028699935.1">
    <property type="nucleotide sequence ID" value="NZ_JADUCP010000021.1"/>
</dbReference>
<evidence type="ECO:0000313" key="2">
    <source>
        <dbReference type="EMBL" id="POG05519.1"/>
    </source>
</evidence>